<dbReference type="SUPFAM" id="SSF54913">
    <property type="entry name" value="GlnB-like"/>
    <property type="match status" value="1"/>
</dbReference>
<protein>
    <submittedName>
        <fullName evidence="1">Transcriptional regulator</fullName>
    </submittedName>
</protein>
<organism evidence="1 2">
    <name type="scientific">Tractidigestivibacter scatoligenes</name>
    <name type="common">Olsenella scatoligenes</name>
    <dbReference type="NCBI Taxonomy" id="1299998"/>
    <lineage>
        <taxon>Bacteria</taxon>
        <taxon>Bacillati</taxon>
        <taxon>Actinomycetota</taxon>
        <taxon>Coriobacteriia</taxon>
        <taxon>Coriobacteriales</taxon>
        <taxon>Atopobiaceae</taxon>
        <taxon>Tractidigestivibacter</taxon>
    </lineage>
</organism>
<name>A0A100YWK3_TRASO</name>
<dbReference type="PANTHER" id="PTHR30115">
    <property type="entry name" value="NITROGEN REGULATORY PROTEIN P-II"/>
    <property type="match status" value="1"/>
</dbReference>
<dbReference type="OrthoDB" id="9802729at2"/>
<dbReference type="Proteomes" id="UP000054078">
    <property type="component" value="Unassembled WGS sequence"/>
</dbReference>
<dbReference type="GO" id="GO:0005524">
    <property type="term" value="F:ATP binding"/>
    <property type="evidence" value="ECO:0007669"/>
    <property type="project" value="TreeGrafter"/>
</dbReference>
<dbReference type="PROSITE" id="PS51343">
    <property type="entry name" value="PII_GLNB_DOM"/>
    <property type="match status" value="1"/>
</dbReference>
<evidence type="ECO:0000313" key="1">
    <source>
        <dbReference type="EMBL" id="KUH58995.1"/>
    </source>
</evidence>
<dbReference type="InterPro" id="IPR015867">
    <property type="entry name" value="N-reg_PII/ATP_PRibTrfase_C"/>
</dbReference>
<dbReference type="AlphaFoldDB" id="A0A100YWK3"/>
<dbReference type="GO" id="GO:0030234">
    <property type="term" value="F:enzyme regulator activity"/>
    <property type="evidence" value="ECO:0007669"/>
    <property type="project" value="InterPro"/>
</dbReference>
<dbReference type="EMBL" id="LOJF01000001">
    <property type="protein sequence ID" value="KUH58995.1"/>
    <property type="molecule type" value="Genomic_DNA"/>
</dbReference>
<dbReference type="PRINTS" id="PR00340">
    <property type="entry name" value="PIIGLNB"/>
</dbReference>
<dbReference type="GO" id="GO:0005829">
    <property type="term" value="C:cytosol"/>
    <property type="evidence" value="ECO:0007669"/>
    <property type="project" value="TreeGrafter"/>
</dbReference>
<reference evidence="1 2" key="1">
    <citation type="submission" date="2015-12" db="EMBL/GenBank/DDBJ databases">
        <title>Draft Genome Sequence of Olsenella scatoligenes SK9K4T; a Producer of 3-Methylindole- (skatole) and 4-Methylphenol- (p-cresol) Isolated from Pig Feces.</title>
        <authorList>
            <person name="Li X."/>
            <person name="Borg B."/>
            <person name="Canibe N."/>
        </authorList>
    </citation>
    <scope>NUCLEOTIDE SEQUENCE [LARGE SCALE GENOMIC DNA]</scope>
    <source>
        <strain evidence="1 2">SK9K4</strain>
    </source>
</reference>
<dbReference type="InterPro" id="IPR002187">
    <property type="entry name" value="N-reg_PII"/>
</dbReference>
<gene>
    <name evidence="1" type="ORF">AUL39_01245</name>
</gene>
<dbReference type="InterPro" id="IPR011322">
    <property type="entry name" value="N-reg_PII-like_a/b"/>
</dbReference>
<proteinExistence type="predicted"/>
<dbReference type="Pfam" id="PF00543">
    <property type="entry name" value="P-II"/>
    <property type="match status" value="1"/>
</dbReference>
<dbReference type="SMART" id="SM00938">
    <property type="entry name" value="P-II"/>
    <property type="match status" value="1"/>
</dbReference>
<keyword evidence="2" id="KW-1185">Reference proteome</keyword>
<dbReference type="STRING" id="1299998.AUL39_01245"/>
<dbReference type="GO" id="GO:0006808">
    <property type="term" value="P:regulation of nitrogen utilization"/>
    <property type="evidence" value="ECO:0007669"/>
    <property type="project" value="InterPro"/>
</dbReference>
<sequence length="113" mass="12506">MKEIEFIINGSKLPNLITILSGFSSNGVFITQGFGYGHQHGKRQVYTRNDDEGVMLLPKTSVRTVVPDDIAEPIIDEAVERLGNSTFGDGKIFIRDVDNAVRVRTNERGDIAL</sequence>
<dbReference type="RefSeq" id="WP_059052830.1">
    <property type="nucleotide sequence ID" value="NZ_LOJF01000001.1"/>
</dbReference>
<dbReference type="Gene3D" id="3.30.70.120">
    <property type="match status" value="1"/>
</dbReference>
<dbReference type="PANTHER" id="PTHR30115:SF11">
    <property type="entry name" value="NITROGEN REGULATORY PROTEIN P-II HOMOLOG"/>
    <property type="match status" value="1"/>
</dbReference>
<evidence type="ECO:0000313" key="2">
    <source>
        <dbReference type="Proteomes" id="UP000054078"/>
    </source>
</evidence>
<accession>A0A100YWK3</accession>
<comment type="caution">
    <text evidence="1">The sequence shown here is derived from an EMBL/GenBank/DDBJ whole genome shotgun (WGS) entry which is preliminary data.</text>
</comment>